<evidence type="ECO:0000256" key="1">
    <source>
        <dbReference type="ARBA" id="ARBA00004328"/>
    </source>
</evidence>
<comment type="subunit">
    <text evidence="7">Interacts with poly(A) polymerase catalytic subunit OPG063. Interacts with OPG109 and OPG123; these interactions might help linking transcription to capping and polyadenylation.</text>
</comment>
<evidence type="ECO:0000256" key="4">
    <source>
        <dbReference type="ARBA" id="ARBA00022768"/>
    </source>
</evidence>
<evidence type="ECO:0000313" key="8">
    <source>
        <dbReference type="EMBL" id="ESL09583.1"/>
    </source>
</evidence>
<proteinExistence type="predicted"/>
<evidence type="ECO:0000256" key="5">
    <source>
        <dbReference type="ARBA" id="ARBA00022917"/>
    </source>
</evidence>
<comment type="caution">
    <text evidence="8">The sequence shown here is derived from an EMBL/GenBank/DDBJ whole genome shotgun (WGS) entry which is preliminary data.</text>
</comment>
<dbReference type="EC" id="2.1.1.57" evidence="2"/>
<gene>
    <name evidence="8" type="ORF">TRSC58_02694</name>
</gene>
<dbReference type="GO" id="GO:0006370">
    <property type="term" value="P:7-methylguanosine mRNA capping"/>
    <property type="evidence" value="ECO:0007669"/>
    <property type="project" value="InterPro"/>
</dbReference>
<evidence type="ECO:0000256" key="6">
    <source>
        <dbReference type="ARBA" id="ARBA00034661"/>
    </source>
</evidence>
<evidence type="ECO:0000256" key="3">
    <source>
        <dbReference type="ARBA" id="ARBA00015701"/>
    </source>
</evidence>
<reference evidence="8 9" key="1">
    <citation type="submission" date="2013-07" db="EMBL/GenBank/DDBJ databases">
        <authorList>
            <person name="Stoco P.H."/>
            <person name="Wagner G."/>
            <person name="Gerber A."/>
            <person name="Zaha A."/>
            <person name="Thompson C."/>
            <person name="Bartholomeu D.C."/>
            <person name="Luckemeyer D.D."/>
            <person name="Bahia D."/>
            <person name="Loreto E."/>
            <person name="Prestes E.B."/>
            <person name="Lima F.M."/>
            <person name="Rodrigues-Luiz G."/>
            <person name="Vallejo G.A."/>
            <person name="Filho J.F."/>
            <person name="Monteiro K.M."/>
            <person name="Tyler K.M."/>
            <person name="de Almeida L.G."/>
            <person name="Ortiz M.F."/>
            <person name="Siervo M.A."/>
            <person name="de Moraes M.H."/>
            <person name="Cunha O.L."/>
            <person name="Mendonca-Neto R."/>
            <person name="Silva R."/>
            <person name="Teixeira S.M."/>
            <person name="Murta S.M."/>
            <person name="Sincero T.C."/>
            <person name="Mendes T.A."/>
            <person name="Urmenyi T.P."/>
            <person name="Silva V.G."/>
            <person name="da Rocha W.D."/>
            <person name="Andersson B."/>
            <person name="Romanha A.J."/>
            <person name="Steindel M."/>
            <person name="de Vasconcelos A.T."/>
            <person name="Grisard E.C."/>
        </authorList>
    </citation>
    <scope>NUCLEOTIDE SEQUENCE [LARGE SCALE GENOMIC DNA]</scope>
    <source>
        <strain evidence="8 9">SC58</strain>
    </source>
</reference>
<protein>
    <recommendedName>
        <fullName evidence="3">Cap-specific mRNA (nucleoside-2'-O-)-methyltransferase</fullName>
        <ecNumber evidence="2">2.1.1.57</ecNumber>
    </recommendedName>
</protein>
<dbReference type="Gene3D" id="3.40.50.150">
    <property type="entry name" value="Vaccinia Virus protein VP39"/>
    <property type="match status" value="1"/>
</dbReference>
<evidence type="ECO:0000256" key="7">
    <source>
        <dbReference type="ARBA" id="ARBA00046511"/>
    </source>
</evidence>
<dbReference type="InterPro" id="IPR029063">
    <property type="entry name" value="SAM-dependent_MTases_sf"/>
</dbReference>
<dbReference type="Proteomes" id="UP000031737">
    <property type="component" value="Unassembled WGS sequence"/>
</dbReference>
<dbReference type="VEuPathDB" id="TriTrypDB:TRSC58_02694"/>
<evidence type="ECO:0000313" key="9">
    <source>
        <dbReference type="Proteomes" id="UP000031737"/>
    </source>
</evidence>
<dbReference type="InterPro" id="IPR025804">
    <property type="entry name" value="Pox/kineto_cap_MeTfrase"/>
</dbReference>
<sequence>MKFSPLRLLTDDFPRRAYVPSHSATLESVTVKGLHFGQRKLLLSEIEFLSAYLEAPKASDKPLLVVYAGAANGSHLPFLFGLFEKVKFVLIDPASFCAKVREIAKDGEGPVLELVEGYCTDELCLRLSRLYGSVYDILLVSDIRSGEPLTQSNKENTAMIMRDNEMQRSWCSSLKARAALLKFHPPYPRCKDATSRYYDSADDTPDSVEYMDGSRLFGVWAPKSSSEVRLCVEGPFLSSAKVPMRQYDCTVHEEQCYFYNTEDRYARDCVAERDILSRYLKANPGAYPDGVVSFSNDISKFLQFPLFVPLEPSFTETEARWVTLLYSTRDPKCLEWVEPLRGLMTLDVIRDLAKRYHDERSVPSDVTVGAVALSRDFWRVMCAGDLTEAYGLPRIRWRFAPQIVSHGGKRPRSLRVSRCLTPSLQNVNALKE</sequence>
<evidence type="ECO:0000256" key="2">
    <source>
        <dbReference type="ARBA" id="ARBA00011923"/>
    </source>
</evidence>
<dbReference type="FunFam" id="3.40.50.150:FF:000744">
    <property type="entry name" value="Poly A polymerase regulatory subunit, putative"/>
    <property type="match status" value="1"/>
</dbReference>
<dbReference type="GO" id="GO:0004483">
    <property type="term" value="F:methyltransferase cap1 activity"/>
    <property type="evidence" value="ECO:0007669"/>
    <property type="project" value="UniProtKB-EC"/>
</dbReference>
<dbReference type="GO" id="GO:0003746">
    <property type="term" value="F:translation elongation factor activity"/>
    <property type="evidence" value="ECO:0007669"/>
    <property type="project" value="UniProtKB-KW"/>
</dbReference>
<keyword evidence="4" id="KW-0251">Elongation factor</keyword>
<dbReference type="InterPro" id="IPR000176">
    <property type="entry name" value="mRNA_MeTrfase-like"/>
</dbReference>
<organism evidence="8 9">
    <name type="scientific">Trypanosoma rangeli SC58</name>
    <dbReference type="NCBI Taxonomy" id="429131"/>
    <lineage>
        <taxon>Eukaryota</taxon>
        <taxon>Discoba</taxon>
        <taxon>Euglenozoa</taxon>
        <taxon>Kinetoplastea</taxon>
        <taxon>Metakinetoplastina</taxon>
        <taxon>Trypanosomatida</taxon>
        <taxon>Trypanosomatidae</taxon>
        <taxon>Trypanosoma</taxon>
        <taxon>Herpetosoma</taxon>
    </lineage>
</organism>
<accession>A0A061J2G0</accession>
<comment type="function">
    <text evidence="6">Displays methyltransferase, positive regulation of the poly(A) polymerase and transcription elongation activities. Involved in the modification of both mRNA ends and in intermediate and late gene positive transcription elongation. At the mRNAs 5' end, methylates the ribose 2' OH group of the first transcribed nucleotide, thereby producing a 2'-O-methylpurine cap. At the 3' end, functions as a processivity factor which stimulates the activity of the viral poly(A) polymerase OPG063 that creates mRNA's poly(A) tail. In the presence of OPG102, OPG063 does not dissociate from the RNA allowing tail elongation to around 250 adenylates.</text>
</comment>
<dbReference type="AlphaFoldDB" id="A0A061J2G0"/>
<name>A0A061J2G0_TRYRA</name>
<dbReference type="PROSITE" id="PS51612">
    <property type="entry name" value="SAM_MT_2O_PK"/>
    <property type="match status" value="1"/>
</dbReference>
<dbReference type="SUPFAM" id="SSF53335">
    <property type="entry name" value="S-adenosyl-L-methionine-dependent methyltransferases"/>
    <property type="match status" value="1"/>
</dbReference>
<dbReference type="EMBL" id="AUPL01002694">
    <property type="protein sequence ID" value="ESL09583.1"/>
    <property type="molecule type" value="Genomic_DNA"/>
</dbReference>
<keyword evidence="9" id="KW-1185">Reference proteome</keyword>
<dbReference type="CDD" id="cd20760">
    <property type="entry name" value="capping_2-OMTase_Mimiviridae"/>
    <property type="match status" value="1"/>
</dbReference>
<keyword evidence="5" id="KW-0648">Protein biosynthesis</keyword>
<dbReference type="Pfam" id="PF01358">
    <property type="entry name" value="PARP_regulatory"/>
    <property type="match status" value="1"/>
</dbReference>
<comment type="subcellular location">
    <subcellularLocation>
        <location evidence="1">Virion</location>
    </subcellularLocation>
</comment>
<dbReference type="OrthoDB" id="270189at2759"/>